<feature type="binding site" description="axial binding residue" evidence="13">
    <location>
        <position position="448"/>
    </location>
    <ligand>
        <name>heme</name>
        <dbReference type="ChEBI" id="CHEBI:30413"/>
    </ligand>
    <ligandPart>
        <name>Fe</name>
        <dbReference type="ChEBI" id="CHEBI:18248"/>
    </ligandPart>
</feature>
<dbReference type="PANTHER" id="PTHR24292:SF100">
    <property type="entry name" value="CYTOCHROME P450 6A16, ISOFORM B-RELATED"/>
    <property type="match status" value="1"/>
</dbReference>
<evidence type="ECO:0000313" key="16">
    <source>
        <dbReference type="Proteomes" id="UP001652661"/>
    </source>
</evidence>
<dbReference type="CDD" id="cd11056">
    <property type="entry name" value="CYP6-like"/>
    <property type="match status" value="1"/>
</dbReference>
<comment type="subcellular location">
    <subcellularLocation>
        <location evidence="3">Endoplasmic reticulum membrane</location>
        <topology evidence="3">Peripheral membrane protein</topology>
    </subcellularLocation>
    <subcellularLocation>
        <location evidence="2">Microsome membrane</location>
        <topology evidence="2">Peripheral membrane protein</topology>
    </subcellularLocation>
</comment>
<evidence type="ECO:0000256" key="1">
    <source>
        <dbReference type="ARBA" id="ARBA00001971"/>
    </source>
</evidence>
<evidence type="ECO:0000256" key="10">
    <source>
        <dbReference type="ARBA" id="ARBA00023004"/>
    </source>
</evidence>
<keyword evidence="9 14" id="KW-0560">Oxidoreductase</keyword>
<dbReference type="GO" id="GO:0020037">
    <property type="term" value="F:heme binding"/>
    <property type="evidence" value="ECO:0007669"/>
    <property type="project" value="InterPro"/>
</dbReference>
<gene>
    <name evidence="17" type="primary">LOC108072419</name>
</gene>
<evidence type="ECO:0000313" key="17">
    <source>
        <dbReference type="RefSeq" id="XP_017019013.3"/>
    </source>
</evidence>
<keyword evidence="7" id="KW-0256">Endoplasmic reticulum</keyword>
<protein>
    <submittedName>
        <fullName evidence="17">Probable cytochrome P450 6a23</fullName>
    </submittedName>
</protein>
<keyword evidence="8" id="KW-0492">Microsome</keyword>
<sequence>MSLLLTLIAIAVSLLLFAARRRMGYWQRRGIPHDVPHPFFGNIKDWSKTRHIAKIFRDYYLKYKGSDYPFAGFFFFFTRTAVITDLELVKRVMIKDFNHFENRGVFYNEIDDPLSATLFSIEGQKWRHLRHKLTPTFTSGKMKHMFPIVVKVGEEMEKVFSSKINSGASSGGQVLEVVDLVARYTADVIGNCAFGLDCNSLHNPQADFVTVGKRAITEHAYGGLLDIFLFGFPKLSRRLRLKLNVQDVEDFYTKIVRDTIDYRLKTKEKRNDFMDSLIEMYQKEQAGNKEDGLSFNELLAQAFIFFVAGFETSSTTMGFALYELARHQDVQDKLRAEINSVLGKHNNEFTYEGVKEMKYLEQVVMETLRKYPVLAHLTRMTETDFAPEDPKNFIGKGTIVVIPALGIHYDPDIYPEPEKFKPERFTEEAIAARPSCTWLPFGEGPRNCIGLRFGLMQTCVGLAYLIRGYKISVAPQTEIPIQINVKSILLSALNGIHLNVERISK</sequence>
<dbReference type="GeneID" id="108072419"/>
<evidence type="ECO:0000256" key="2">
    <source>
        <dbReference type="ARBA" id="ARBA00004174"/>
    </source>
</evidence>
<evidence type="ECO:0000256" key="4">
    <source>
        <dbReference type="ARBA" id="ARBA00010617"/>
    </source>
</evidence>
<name>A0A6P4I8X7_DROKI</name>
<dbReference type="GO" id="GO:0016705">
    <property type="term" value="F:oxidoreductase activity, acting on paired donors, with incorporation or reduction of molecular oxygen"/>
    <property type="evidence" value="ECO:0007669"/>
    <property type="project" value="InterPro"/>
</dbReference>
<evidence type="ECO:0000256" key="13">
    <source>
        <dbReference type="PIRSR" id="PIRSR602401-1"/>
    </source>
</evidence>
<dbReference type="Proteomes" id="UP001652661">
    <property type="component" value="Chromosome 2R"/>
</dbReference>
<dbReference type="InterPro" id="IPR036396">
    <property type="entry name" value="Cyt_P450_sf"/>
</dbReference>
<organism evidence="16 17">
    <name type="scientific">Drosophila kikkawai</name>
    <name type="common">Fruit fly</name>
    <dbReference type="NCBI Taxonomy" id="30033"/>
    <lineage>
        <taxon>Eukaryota</taxon>
        <taxon>Metazoa</taxon>
        <taxon>Ecdysozoa</taxon>
        <taxon>Arthropoda</taxon>
        <taxon>Hexapoda</taxon>
        <taxon>Insecta</taxon>
        <taxon>Pterygota</taxon>
        <taxon>Neoptera</taxon>
        <taxon>Endopterygota</taxon>
        <taxon>Diptera</taxon>
        <taxon>Brachycera</taxon>
        <taxon>Muscomorpha</taxon>
        <taxon>Ephydroidea</taxon>
        <taxon>Drosophilidae</taxon>
        <taxon>Drosophila</taxon>
        <taxon>Sophophora</taxon>
    </lineage>
</organism>
<evidence type="ECO:0000256" key="15">
    <source>
        <dbReference type="SAM" id="SignalP"/>
    </source>
</evidence>
<dbReference type="Pfam" id="PF00067">
    <property type="entry name" value="p450"/>
    <property type="match status" value="1"/>
</dbReference>
<evidence type="ECO:0000256" key="5">
    <source>
        <dbReference type="ARBA" id="ARBA00022617"/>
    </source>
</evidence>
<evidence type="ECO:0000256" key="7">
    <source>
        <dbReference type="ARBA" id="ARBA00022824"/>
    </source>
</evidence>
<feature type="chain" id="PRO_5046961625" evidence="15">
    <location>
        <begin position="20"/>
        <end position="505"/>
    </location>
</feature>
<comment type="similarity">
    <text evidence="4 14">Belongs to the cytochrome P450 family.</text>
</comment>
<evidence type="ECO:0000256" key="9">
    <source>
        <dbReference type="ARBA" id="ARBA00023002"/>
    </source>
</evidence>
<dbReference type="PRINTS" id="PR00463">
    <property type="entry name" value="EP450I"/>
</dbReference>
<dbReference type="GO" id="GO:0005789">
    <property type="term" value="C:endoplasmic reticulum membrane"/>
    <property type="evidence" value="ECO:0007669"/>
    <property type="project" value="UniProtKB-SubCell"/>
</dbReference>
<dbReference type="RefSeq" id="XP_017019013.3">
    <property type="nucleotide sequence ID" value="XM_017163524.3"/>
</dbReference>
<dbReference type="AlphaFoldDB" id="A0A6P4I8X7"/>
<keyword evidence="11 14" id="KW-0503">Monooxygenase</keyword>
<dbReference type="InterPro" id="IPR002401">
    <property type="entry name" value="Cyt_P450_E_grp-I"/>
</dbReference>
<dbReference type="InterPro" id="IPR050476">
    <property type="entry name" value="Insect_CytP450_Detox"/>
</dbReference>
<reference evidence="17" key="2">
    <citation type="submission" date="2025-08" db="UniProtKB">
        <authorList>
            <consortium name="RefSeq"/>
        </authorList>
    </citation>
    <scope>IDENTIFICATION</scope>
    <source>
        <strain evidence="17">14028-0561.14</strain>
        <tissue evidence="17">Whole fly</tissue>
    </source>
</reference>
<evidence type="ECO:0000256" key="6">
    <source>
        <dbReference type="ARBA" id="ARBA00022723"/>
    </source>
</evidence>
<dbReference type="Gene3D" id="1.10.630.10">
    <property type="entry name" value="Cytochrome P450"/>
    <property type="match status" value="1"/>
</dbReference>
<evidence type="ECO:0000256" key="11">
    <source>
        <dbReference type="ARBA" id="ARBA00023033"/>
    </source>
</evidence>
<keyword evidence="10 13" id="KW-0408">Iron</keyword>
<comment type="cofactor">
    <cofactor evidence="1 13">
        <name>heme</name>
        <dbReference type="ChEBI" id="CHEBI:30413"/>
    </cofactor>
</comment>
<keyword evidence="16" id="KW-1185">Reference proteome</keyword>
<keyword evidence="15" id="KW-0732">Signal</keyword>
<accession>A0A6P4I8X7</accession>
<keyword evidence="5 13" id="KW-0349">Heme</keyword>
<dbReference type="PANTHER" id="PTHR24292">
    <property type="entry name" value="CYTOCHROME P450"/>
    <property type="match status" value="1"/>
</dbReference>
<dbReference type="SUPFAM" id="SSF48264">
    <property type="entry name" value="Cytochrome P450"/>
    <property type="match status" value="1"/>
</dbReference>
<evidence type="ECO:0000256" key="14">
    <source>
        <dbReference type="RuleBase" id="RU000461"/>
    </source>
</evidence>
<reference evidence="16" key="1">
    <citation type="submission" date="2025-05" db="UniProtKB">
        <authorList>
            <consortium name="RefSeq"/>
        </authorList>
    </citation>
    <scope>NUCLEOTIDE SEQUENCE [LARGE SCALE GENOMIC DNA]</scope>
    <source>
        <strain evidence="16">14028-0561.14</strain>
    </source>
</reference>
<feature type="signal peptide" evidence="15">
    <location>
        <begin position="1"/>
        <end position="19"/>
    </location>
</feature>
<evidence type="ECO:0000256" key="3">
    <source>
        <dbReference type="ARBA" id="ARBA00004406"/>
    </source>
</evidence>
<keyword evidence="12" id="KW-0472">Membrane</keyword>
<dbReference type="GO" id="GO:0004497">
    <property type="term" value="F:monooxygenase activity"/>
    <property type="evidence" value="ECO:0007669"/>
    <property type="project" value="UniProtKB-KW"/>
</dbReference>
<dbReference type="GO" id="GO:0005506">
    <property type="term" value="F:iron ion binding"/>
    <property type="evidence" value="ECO:0007669"/>
    <property type="project" value="InterPro"/>
</dbReference>
<evidence type="ECO:0000256" key="12">
    <source>
        <dbReference type="ARBA" id="ARBA00023136"/>
    </source>
</evidence>
<proteinExistence type="inferred from homology"/>
<dbReference type="InterPro" id="IPR001128">
    <property type="entry name" value="Cyt_P450"/>
</dbReference>
<dbReference type="PRINTS" id="PR00385">
    <property type="entry name" value="P450"/>
</dbReference>
<dbReference type="PROSITE" id="PS00086">
    <property type="entry name" value="CYTOCHROME_P450"/>
    <property type="match status" value="1"/>
</dbReference>
<dbReference type="OrthoDB" id="2789670at2759"/>
<keyword evidence="6 13" id="KW-0479">Metal-binding</keyword>
<evidence type="ECO:0000256" key="8">
    <source>
        <dbReference type="ARBA" id="ARBA00022848"/>
    </source>
</evidence>
<dbReference type="InterPro" id="IPR017972">
    <property type="entry name" value="Cyt_P450_CS"/>
</dbReference>